<keyword evidence="1" id="KW-0812">Transmembrane</keyword>
<dbReference type="Proteomes" id="UP001610063">
    <property type="component" value="Unassembled WGS sequence"/>
</dbReference>
<dbReference type="InterPro" id="IPR017208">
    <property type="entry name" value="UCP037442_abhydr"/>
</dbReference>
<dbReference type="Gene3D" id="3.40.50.1820">
    <property type="entry name" value="alpha/beta hydrolase"/>
    <property type="match status" value="1"/>
</dbReference>
<gene>
    <name evidence="3" type="ORF">ACHKAR_14650</name>
</gene>
<dbReference type="EMBL" id="JBIPKE010000018">
    <property type="protein sequence ID" value="MFH6984692.1"/>
    <property type="molecule type" value="Genomic_DNA"/>
</dbReference>
<name>A0ABW7NAP9_9BACT</name>
<dbReference type="RefSeq" id="WP_395418103.1">
    <property type="nucleotide sequence ID" value="NZ_JBIPKE010000018.1"/>
</dbReference>
<sequence length="289" mass="33188">MHKAEGFQIISEDKTKISATLFSGDAKSAHLIIVSPAAGAPQRYYKGFADYACQYKEFDVITFDYRGIGDSLHSSVKDERCKMSDWGDKDLNSVIAWANKKYDKIFLIGHSVAGQIFPKAANNGRIRSAYFVGSQSAYNGHWKGFWWLYVLIFWYILIPTTVAIYRYLPGWTMGGKIDIPRNAALEWRKWGTHPQGVLQGSKEMAQKFDAVRIPVHFVNIQDDKLLAPSAATQALMHYYRNAVTTFQFIKPKDLGFEKIGHFGFFKKKFARKLWPMPIFFFTQFLNKFD</sequence>
<dbReference type="GO" id="GO:0016787">
    <property type="term" value="F:hydrolase activity"/>
    <property type="evidence" value="ECO:0007669"/>
    <property type="project" value="UniProtKB-KW"/>
</dbReference>
<keyword evidence="3" id="KW-0378">Hydrolase</keyword>
<reference evidence="3 4" key="1">
    <citation type="journal article" date="2013" name="Int. J. Syst. Evol. Microbiol.">
        <title>Marinoscillum luteum sp. nov., isolated from marine sediment.</title>
        <authorList>
            <person name="Cha I.T."/>
            <person name="Park S.J."/>
            <person name="Kim S.J."/>
            <person name="Kim J.G."/>
            <person name="Jung M.Y."/>
            <person name="Shin K.S."/>
            <person name="Kwon K.K."/>
            <person name="Yang S.H."/>
            <person name="Seo Y.S."/>
            <person name="Rhee S.K."/>
        </authorList>
    </citation>
    <scope>NUCLEOTIDE SEQUENCE [LARGE SCALE GENOMIC DNA]</scope>
    <source>
        <strain evidence="3 4">KCTC 23939</strain>
    </source>
</reference>
<evidence type="ECO:0000259" key="2">
    <source>
        <dbReference type="Pfam" id="PF12697"/>
    </source>
</evidence>
<comment type="caution">
    <text evidence="3">The sequence shown here is derived from an EMBL/GenBank/DDBJ whole genome shotgun (WGS) entry which is preliminary data.</text>
</comment>
<evidence type="ECO:0000313" key="3">
    <source>
        <dbReference type="EMBL" id="MFH6984692.1"/>
    </source>
</evidence>
<feature type="domain" description="AB hydrolase-1" evidence="2">
    <location>
        <begin position="38"/>
        <end position="234"/>
    </location>
</feature>
<evidence type="ECO:0000256" key="1">
    <source>
        <dbReference type="SAM" id="Phobius"/>
    </source>
</evidence>
<dbReference type="SUPFAM" id="SSF53474">
    <property type="entry name" value="alpha/beta-Hydrolases"/>
    <property type="match status" value="1"/>
</dbReference>
<organism evidence="3 4">
    <name type="scientific">Marinoscillum luteum</name>
    <dbReference type="NCBI Taxonomy" id="861051"/>
    <lineage>
        <taxon>Bacteria</taxon>
        <taxon>Pseudomonadati</taxon>
        <taxon>Bacteroidota</taxon>
        <taxon>Cytophagia</taxon>
        <taxon>Cytophagales</taxon>
        <taxon>Reichenbachiellaceae</taxon>
        <taxon>Marinoscillum</taxon>
    </lineage>
</organism>
<dbReference type="InterPro" id="IPR029058">
    <property type="entry name" value="AB_hydrolase_fold"/>
</dbReference>
<dbReference type="InterPro" id="IPR000073">
    <property type="entry name" value="AB_hydrolase_1"/>
</dbReference>
<accession>A0ABW7NAP9</accession>
<dbReference type="Pfam" id="PF12697">
    <property type="entry name" value="Abhydrolase_6"/>
    <property type="match status" value="1"/>
</dbReference>
<dbReference type="PIRSF" id="PIRSF037442">
    <property type="entry name" value="UCP037442_abhydr"/>
    <property type="match status" value="1"/>
</dbReference>
<feature type="transmembrane region" description="Helical" evidence="1">
    <location>
        <begin position="146"/>
        <end position="168"/>
    </location>
</feature>
<proteinExistence type="predicted"/>
<keyword evidence="4" id="KW-1185">Reference proteome</keyword>
<protein>
    <submittedName>
        <fullName evidence="3">Alpha/beta fold hydrolase</fullName>
    </submittedName>
</protein>
<evidence type="ECO:0000313" key="4">
    <source>
        <dbReference type="Proteomes" id="UP001610063"/>
    </source>
</evidence>
<keyword evidence="1" id="KW-0472">Membrane</keyword>
<keyword evidence="1" id="KW-1133">Transmembrane helix</keyword>